<sequence length="151" mass="16507">MTESDRRLVTVPTWGGGMLVMPEPEWCAGHHTDHSHHPGDFQHSGPDIELTLDLPRGERVLLRLGLGLRPLDEGGAHDPALPYMAVEVDDDWHNCDPDALLALADQMTGHIEEIRKLASELAKLRDKTKREAAPAGTDAPPTDLTTAGKDE</sequence>
<gene>
    <name evidence="2" type="ORF">RM780_10305</name>
</gene>
<dbReference type="Pfam" id="PF21848">
    <property type="entry name" value="DUF6907"/>
    <property type="match status" value="1"/>
</dbReference>
<dbReference type="EMBL" id="JAVREN010000011">
    <property type="protein sequence ID" value="MDT0307353.1"/>
    <property type="molecule type" value="Genomic_DNA"/>
</dbReference>
<reference evidence="3" key="1">
    <citation type="submission" date="2023-07" db="EMBL/GenBank/DDBJ databases">
        <title>30 novel species of actinomycetes from the DSMZ collection.</title>
        <authorList>
            <person name="Nouioui I."/>
        </authorList>
    </citation>
    <scope>NUCLEOTIDE SEQUENCE [LARGE SCALE GENOMIC DNA]</scope>
    <source>
        <strain evidence="3">DSM 44917</strain>
    </source>
</reference>
<dbReference type="InterPro" id="IPR054202">
    <property type="entry name" value="DUF6907"/>
</dbReference>
<accession>A0ABU2L704</accession>
<evidence type="ECO:0000256" key="1">
    <source>
        <dbReference type="SAM" id="MobiDB-lite"/>
    </source>
</evidence>
<proteinExistence type="predicted"/>
<name>A0ABU2L704_9ACTN</name>
<dbReference type="RefSeq" id="WP_311630299.1">
    <property type="nucleotide sequence ID" value="NZ_JAVREN010000011.1"/>
</dbReference>
<evidence type="ECO:0000313" key="2">
    <source>
        <dbReference type="EMBL" id="MDT0307353.1"/>
    </source>
</evidence>
<dbReference type="Proteomes" id="UP001183388">
    <property type="component" value="Unassembled WGS sequence"/>
</dbReference>
<comment type="caution">
    <text evidence="2">The sequence shown here is derived from an EMBL/GenBank/DDBJ whole genome shotgun (WGS) entry which is preliminary data.</text>
</comment>
<evidence type="ECO:0000313" key="3">
    <source>
        <dbReference type="Proteomes" id="UP001183388"/>
    </source>
</evidence>
<organism evidence="2 3">
    <name type="scientific">Streptomyces boetiae</name>
    <dbReference type="NCBI Taxonomy" id="3075541"/>
    <lineage>
        <taxon>Bacteria</taxon>
        <taxon>Bacillati</taxon>
        <taxon>Actinomycetota</taxon>
        <taxon>Actinomycetes</taxon>
        <taxon>Kitasatosporales</taxon>
        <taxon>Streptomycetaceae</taxon>
        <taxon>Streptomyces</taxon>
    </lineage>
</organism>
<protein>
    <submittedName>
        <fullName evidence="2">Uncharacterized protein</fullName>
    </submittedName>
</protein>
<feature type="region of interest" description="Disordered" evidence="1">
    <location>
        <begin position="125"/>
        <end position="151"/>
    </location>
</feature>
<keyword evidence="3" id="KW-1185">Reference proteome</keyword>
<feature type="compositionally biased region" description="Low complexity" evidence="1">
    <location>
        <begin position="133"/>
        <end position="151"/>
    </location>
</feature>